<evidence type="ECO:0000256" key="2">
    <source>
        <dbReference type="SAM" id="Phobius"/>
    </source>
</evidence>
<keyword evidence="2" id="KW-1133">Transmembrane helix</keyword>
<feature type="transmembrane region" description="Helical" evidence="2">
    <location>
        <begin position="234"/>
        <end position="265"/>
    </location>
</feature>
<evidence type="ECO:0000313" key="3">
    <source>
        <dbReference type="EMBL" id="KAK9423418.1"/>
    </source>
</evidence>
<proteinExistence type="predicted"/>
<keyword evidence="4" id="KW-1185">Reference proteome</keyword>
<keyword evidence="2" id="KW-0812">Transmembrane</keyword>
<dbReference type="PANTHER" id="PTHR15887:SF1">
    <property type="entry name" value="TRANSMEMBRANE PROTEIN 69"/>
    <property type="match status" value="1"/>
</dbReference>
<reference evidence="3 4" key="1">
    <citation type="journal article" date="2024" name="J. Plant Pathol.">
        <title>Sequence and assembly of the genome of Seiridium unicorne, isolate CBS 538.82, causal agent of cypress canker disease.</title>
        <authorList>
            <person name="Scali E."/>
            <person name="Rocca G.D."/>
            <person name="Danti R."/>
            <person name="Garbelotto M."/>
            <person name="Barberini S."/>
            <person name="Baroncelli R."/>
            <person name="Emiliani G."/>
        </authorList>
    </citation>
    <scope>NUCLEOTIDE SEQUENCE [LARGE SCALE GENOMIC DNA]</scope>
    <source>
        <strain evidence="3 4">BM-138-508</strain>
    </source>
</reference>
<keyword evidence="2" id="KW-0472">Membrane</keyword>
<feature type="region of interest" description="Disordered" evidence="1">
    <location>
        <begin position="1"/>
        <end position="95"/>
    </location>
</feature>
<gene>
    <name evidence="3" type="ORF">SUNI508_04312</name>
</gene>
<evidence type="ECO:0008006" key="5">
    <source>
        <dbReference type="Google" id="ProtNLM"/>
    </source>
</evidence>
<accession>A0ABR2V9X5</accession>
<name>A0ABR2V9X5_9PEZI</name>
<sequence>MLRTTRPLWTSSTRAILSDGPNTTASRRQAAQWTSLSKSRIPNRSLPSRILPLTHRTSYATKTKPLGNLQSKANPDEEKKWAESKLEPHPESVSTDSSVRHFLELPNQNDNAPPVSDGVAHDLGLVKETFALNTVPKESYVLGLAGTIPYLATSFSNVYLSWALNTDWPTSSNFLNTILMSHDNARYWLGVVEPIQLGYGAVIISFLGAIHWGLEYAEKKPSYPRTQFRYGLGVLASVVAWPTLFMPWQFALTSQFAAFVGLYFADSRATVRGWAPYWYGTYRFVLTAIVGVAIMLSLIGRAKIGDAAPRLSGLGEKFHATHGEEAYTPKWAEAESKEREVQKKKKQEEEKRKKEEEAKQKAEEEAQKKKEAADKKKGGKDSNKSKESDKKEEKPKEEENKDDDKKEEGKKEEKPKDDGKKEEKAEQSKDNEGGDDKKEGKDDGN</sequence>
<feature type="region of interest" description="Disordered" evidence="1">
    <location>
        <begin position="325"/>
        <end position="445"/>
    </location>
</feature>
<comment type="caution">
    <text evidence="3">The sequence shown here is derived from an EMBL/GenBank/DDBJ whole genome shotgun (WGS) entry which is preliminary data.</text>
</comment>
<feature type="compositionally biased region" description="Basic and acidic residues" evidence="1">
    <location>
        <begin position="74"/>
        <end position="90"/>
    </location>
</feature>
<feature type="transmembrane region" description="Helical" evidence="2">
    <location>
        <begin position="197"/>
        <end position="214"/>
    </location>
</feature>
<dbReference type="EMBL" id="JARVKF010000079">
    <property type="protein sequence ID" value="KAK9423418.1"/>
    <property type="molecule type" value="Genomic_DNA"/>
</dbReference>
<dbReference type="PANTHER" id="PTHR15887">
    <property type="entry name" value="TRANSMEMBRANE PROTEIN 69"/>
    <property type="match status" value="1"/>
</dbReference>
<feature type="transmembrane region" description="Helical" evidence="2">
    <location>
        <begin position="277"/>
        <end position="300"/>
    </location>
</feature>
<organism evidence="3 4">
    <name type="scientific">Seiridium unicorne</name>
    <dbReference type="NCBI Taxonomy" id="138068"/>
    <lineage>
        <taxon>Eukaryota</taxon>
        <taxon>Fungi</taxon>
        <taxon>Dikarya</taxon>
        <taxon>Ascomycota</taxon>
        <taxon>Pezizomycotina</taxon>
        <taxon>Sordariomycetes</taxon>
        <taxon>Xylariomycetidae</taxon>
        <taxon>Amphisphaeriales</taxon>
        <taxon>Sporocadaceae</taxon>
        <taxon>Seiridium</taxon>
    </lineage>
</organism>
<evidence type="ECO:0000256" key="1">
    <source>
        <dbReference type="SAM" id="MobiDB-lite"/>
    </source>
</evidence>
<dbReference type="Proteomes" id="UP001408356">
    <property type="component" value="Unassembled WGS sequence"/>
</dbReference>
<feature type="compositionally biased region" description="Polar residues" evidence="1">
    <location>
        <begin position="7"/>
        <end position="46"/>
    </location>
</feature>
<evidence type="ECO:0000313" key="4">
    <source>
        <dbReference type="Proteomes" id="UP001408356"/>
    </source>
</evidence>
<dbReference type="Pfam" id="PF11911">
    <property type="entry name" value="DUF3429"/>
    <property type="match status" value="1"/>
</dbReference>
<protein>
    <recommendedName>
        <fullName evidence="5">Mitochondrial inner membrane protein 1</fullName>
    </recommendedName>
</protein>
<dbReference type="InterPro" id="IPR021836">
    <property type="entry name" value="DUF3429"/>
</dbReference>
<feature type="transmembrane region" description="Helical" evidence="2">
    <location>
        <begin position="140"/>
        <end position="162"/>
    </location>
</feature>